<protein>
    <submittedName>
        <fullName evidence="1">Uncharacterized protein</fullName>
    </submittedName>
</protein>
<evidence type="ECO:0000313" key="2">
    <source>
        <dbReference type="Proteomes" id="UP000187283"/>
    </source>
</evidence>
<dbReference type="EMBL" id="LSSN01001090">
    <property type="protein sequence ID" value="OMJ21074.1"/>
    <property type="molecule type" value="Genomic_DNA"/>
</dbReference>
<accession>A0A1R1Y2S3</accession>
<dbReference type="AlphaFoldDB" id="A0A1R1Y2S3"/>
<gene>
    <name evidence="1" type="ORF">AYI70_g3686</name>
</gene>
<sequence length="89" mass="10032">MRMPFKNLAVSSSKFCLAVPARNWLKSCLDPPPMSFPISSNRASLKFESKIFSSELIDVGMNRPIVDDRHTNIAAGTKIFEFLVDDFHV</sequence>
<proteinExistence type="predicted"/>
<dbReference type="Proteomes" id="UP000187283">
    <property type="component" value="Unassembled WGS sequence"/>
</dbReference>
<reference evidence="1 2" key="1">
    <citation type="submission" date="2017-01" db="EMBL/GenBank/DDBJ databases">
        <authorList>
            <person name="Mah S.A."/>
            <person name="Swanson W.J."/>
            <person name="Moy G.W."/>
            <person name="Vacquier V.D."/>
        </authorList>
    </citation>
    <scope>NUCLEOTIDE SEQUENCE [LARGE SCALE GENOMIC DNA]</scope>
    <source>
        <strain evidence="1 2">GSMNP</strain>
    </source>
</reference>
<organism evidence="1 2">
    <name type="scientific">Smittium culicis</name>
    <dbReference type="NCBI Taxonomy" id="133412"/>
    <lineage>
        <taxon>Eukaryota</taxon>
        <taxon>Fungi</taxon>
        <taxon>Fungi incertae sedis</taxon>
        <taxon>Zoopagomycota</taxon>
        <taxon>Kickxellomycotina</taxon>
        <taxon>Harpellomycetes</taxon>
        <taxon>Harpellales</taxon>
        <taxon>Legeriomycetaceae</taxon>
        <taxon>Smittium</taxon>
    </lineage>
</organism>
<name>A0A1R1Y2S3_9FUNG</name>
<comment type="caution">
    <text evidence="1">The sequence shown here is derived from an EMBL/GenBank/DDBJ whole genome shotgun (WGS) entry which is preliminary data.</text>
</comment>
<keyword evidence="2" id="KW-1185">Reference proteome</keyword>
<evidence type="ECO:0000313" key="1">
    <source>
        <dbReference type="EMBL" id="OMJ21074.1"/>
    </source>
</evidence>